<dbReference type="SUPFAM" id="SSF52343">
    <property type="entry name" value="Ferredoxin reductase-like, C-terminal NADP-linked domain"/>
    <property type="match status" value="1"/>
</dbReference>
<organism evidence="12 13">
    <name type="scientific">Coprinellus micaceus</name>
    <name type="common">Glistening ink-cap mushroom</name>
    <name type="synonym">Coprinus micaceus</name>
    <dbReference type="NCBI Taxonomy" id="71717"/>
    <lineage>
        <taxon>Eukaryota</taxon>
        <taxon>Fungi</taxon>
        <taxon>Dikarya</taxon>
        <taxon>Basidiomycota</taxon>
        <taxon>Agaricomycotina</taxon>
        <taxon>Agaricomycetes</taxon>
        <taxon>Agaricomycetidae</taxon>
        <taxon>Agaricales</taxon>
        <taxon>Agaricineae</taxon>
        <taxon>Psathyrellaceae</taxon>
        <taxon>Coprinellus</taxon>
    </lineage>
</organism>
<dbReference type="Gene3D" id="3.40.50.80">
    <property type="entry name" value="Nucleotide-binding domain of ferredoxin-NADP reductase (FNR) module"/>
    <property type="match status" value="1"/>
</dbReference>
<keyword evidence="3 9" id="KW-0963">Cytoplasm</keyword>
<reference evidence="12 13" key="1">
    <citation type="journal article" date="2019" name="Nat. Ecol. Evol.">
        <title>Megaphylogeny resolves global patterns of mushroom evolution.</title>
        <authorList>
            <person name="Varga T."/>
            <person name="Krizsan K."/>
            <person name="Foldi C."/>
            <person name="Dima B."/>
            <person name="Sanchez-Garcia M."/>
            <person name="Sanchez-Ramirez S."/>
            <person name="Szollosi G.J."/>
            <person name="Szarkandi J.G."/>
            <person name="Papp V."/>
            <person name="Albert L."/>
            <person name="Andreopoulos W."/>
            <person name="Angelini C."/>
            <person name="Antonin V."/>
            <person name="Barry K.W."/>
            <person name="Bougher N.L."/>
            <person name="Buchanan P."/>
            <person name="Buyck B."/>
            <person name="Bense V."/>
            <person name="Catcheside P."/>
            <person name="Chovatia M."/>
            <person name="Cooper J."/>
            <person name="Damon W."/>
            <person name="Desjardin D."/>
            <person name="Finy P."/>
            <person name="Geml J."/>
            <person name="Haridas S."/>
            <person name="Hughes K."/>
            <person name="Justo A."/>
            <person name="Karasinski D."/>
            <person name="Kautmanova I."/>
            <person name="Kiss B."/>
            <person name="Kocsube S."/>
            <person name="Kotiranta H."/>
            <person name="LaButti K.M."/>
            <person name="Lechner B.E."/>
            <person name="Liimatainen K."/>
            <person name="Lipzen A."/>
            <person name="Lukacs Z."/>
            <person name="Mihaltcheva S."/>
            <person name="Morgado L.N."/>
            <person name="Niskanen T."/>
            <person name="Noordeloos M.E."/>
            <person name="Ohm R.A."/>
            <person name="Ortiz-Santana B."/>
            <person name="Ovrebo C."/>
            <person name="Racz N."/>
            <person name="Riley R."/>
            <person name="Savchenko A."/>
            <person name="Shiryaev A."/>
            <person name="Soop K."/>
            <person name="Spirin V."/>
            <person name="Szebenyi C."/>
            <person name="Tomsovsky M."/>
            <person name="Tulloss R.E."/>
            <person name="Uehling J."/>
            <person name="Grigoriev I.V."/>
            <person name="Vagvolgyi C."/>
            <person name="Papp T."/>
            <person name="Martin F.M."/>
            <person name="Miettinen O."/>
            <person name="Hibbett D.S."/>
            <person name="Nagy L.G."/>
        </authorList>
    </citation>
    <scope>NUCLEOTIDE SEQUENCE [LARGE SCALE GENOMIC DNA]</scope>
    <source>
        <strain evidence="12 13">FP101781</strain>
    </source>
</reference>
<feature type="binding site" evidence="9">
    <location>
        <position position="463"/>
    </location>
    <ligand>
        <name>NADP(+)</name>
        <dbReference type="ChEBI" id="CHEBI:58349"/>
    </ligand>
</feature>
<comment type="caution">
    <text evidence="9">Lacks conserved residue(s) required for the propagation of feature annotation.</text>
</comment>
<keyword evidence="13" id="KW-1185">Reference proteome</keyword>
<feature type="binding site" evidence="9">
    <location>
        <position position="149"/>
    </location>
    <ligand>
        <name>FMN</name>
        <dbReference type="ChEBI" id="CHEBI:58210"/>
    </ligand>
</feature>
<evidence type="ECO:0000313" key="13">
    <source>
        <dbReference type="Proteomes" id="UP000298030"/>
    </source>
</evidence>
<dbReference type="PROSITE" id="PS50902">
    <property type="entry name" value="FLAVODOXIN_LIKE"/>
    <property type="match status" value="1"/>
</dbReference>
<dbReference type="InterPro" id="IPR001094">
    <property type="entry name" value="Flavdoxin-like"/>
</dbReference>
<evidence type="ECO:0000256" key="8">
    <source>
        <dbReference type="ARBA" id="ARBA00023002"/>
    </source>
</evidence>
<evidence type="ECO:0000256" key="7">
    <source>
        <dbReference type="ARBA" id="ARBA00022857"/>
    </source>
</evidence>
<keyword evidence="9" id="KW-0496">Mitochondrion</keyword>
<protein>
    <recommendedName>
        <fullName evidence="9">NADPH-dependent diflavin oxidoreductase 1</fullName>
        <ecNumber evidence="9">1.18.1.-</ecNumber>
    </recommendedName>
    <alternativeName>
        <fullName evidence="9">NADPH-dependent FMN and FAD-containing oxidoreductase</fullName>
    </alternativeName>
</protein>
<dbReference type="InterPro" id="IPR017938">
    <property type="entry name" value="Riboflavin_synthase-like_b-brl"/>
</dbReference>
<keyword evidence="4 9" id="KW-0285">Flavoprotein</keyword>
<dbReference type="OrthoDB" id="1856718at2759"/>
<comment type="cofactor">
    <cofactor evidence="1 9">
        <name>FMN</name>
        <dbReference type="ChEBI" id="CHEBI:58210"/>
    </cofactor>
</comment>
<comment type="similarity">
    <text evidence="9">In the N-terminal section; belongs to the flavodoxin family.</text>
</comment>
<keyword evidence="8 9" id="KW-0560">Oxidoreductase</keyword>
<accession>A0A4Y7SGC0</accession>
<dbReference type="SUPFAM" id="SSF63380">
    <property type="entry name" value="Riboflavin synthase domain-like"/>
    <property type="match status" value="1"/>
</dbReference>
<gene>
    <name evidence="9" type="primary">TAH18</name>
    <name evidence="12" type="ORF">FA13DRAFT_1644107</name>
</gene>
<feature type="binding site" evidence="9">
    <location>
        <begin position="29"/>
        <end position="34"/>
    </location>
    <ligand>
        <name>FMN</name>
        <dbReference type="ChEBI" id="CHEBI:58210"/>
    </ligand>
</feature>
<sequence length="604" mass="68977">MRNEPGHDELDHVDDEHAPTRELLILYATETGNAQDCADYISRQCRRIAFRCRVVNVDTYSLPDLIEEPLVVFVLATTGSGVEPRSMTALWNTLLRSDLPEDLFEGLPFAVLGLGDSSYERFCWAAKLLSRRMNSLGATEICPRGEANEQDQLGIDEVLHPWTDTLLNTLLHLAPLPTGVEPVSQTKPPSRVVLEETTVDKLKNVVDPLSKDPRYYQARVKANERITASDWYQDVRHFEFEFQGDIKYDPGDVAIIHPVATNDDVDSFLEIVRWSDRADVPCVIRRHVEDQSLPDFLPQVSTLREIFTRYLDFNSVPRRNFFQYLRYFSEEELETEKLDDFLSPQGADELYEYCQKVRRTIKEVLTEFRNVRIPIDYIFDVFPPLRPRHFSIASSIQEHPHQVHLCIAIVKYRTKLKVPRRGVCTSYLAQLRPGDTLRIGFLKGLIRLPPSDGTPVICIGPGTGVAPMRALIEERVRRGAKGTNTLFFGCRSEAKDQHYGEQWRSLAESGALEYRTAFSRDGPEGVKRTYVQDRILEDSERIWQLVNDAEAWIYISGSSNKMPMAVKEAISKAAVEHGGYSEEAAKDYVNALLKEGRLMEECWS</sequence>
<feature type="binding site" evidence="9">
    <location>
        <position position="603"/>
    </location>
    <ligand>
        <name>FAD</name>
        <dbReference type="ChEBI" id="CHEBI:57692"/>
    </ligand>
</feature>
<dbReference type="SUPFAM" id="SSF52218">
    <property type="entry name" value="Flavoproteins"/>
    <property type="match status" value="1"/>
</dbReference>
<comment type="catalytic activity">
    <reaction evidence="9">
        <text>2 oxidized [2Fe-2S]-[protein] + NADPH = 2 reduced [2Fe-2S]-[protein] + NADP(+) + H(+)</text>
        <dbReference type="Rhea" id="RHEA:67716"/>
        <dbReference type="Rhea" id="RHEA-COMP:17327"/>
        <dbReference type="Rhea" id="RHEA-COMP:17328"/>
        <dbReference type="ChEBI" id="CHEBI:15378"/>
        <dbReference type="ChEBI" id="CHEBI:33737"/>
        <dbReference type="ChEBI" id="CHEBI:33738"/>
        <dbReference type="ChEBI" id="CHEBI:57783"/>
        <dbReference type="ChEBI" id="CHEBI:58349"/>
    </reaction>
</comment>
<keyword evidence="6 9" id="KW-0274">FAD</keyword>
<dbReference type="PRINTS" id="PR00369">
    <property type="entry name" value="FLAVODOXIN"/>
</dbReference>
<evidence type="ECO:0000256" key="1">
    <source>
        <dbReference type="ARBA" id="ARBA00001917"/>
    </source>
</evidence>
<dbReference type="InterPro" id="IPR023173">
    <property type="entry name" value="NADPH_Cyt_P450_Rdtase_alpha"/>
</dbReference>
<dbReference type="InterPro" id="IPR017927">
    <property type="entry name" value="FAD-bd_FR_type"/>
</dbReference>
<dbReference type="GO" id="GO:0160246">
    <property type="term" value="F:NADPH-iron-sulfur [2Fe-2S] protein oxidoreductase activity"/>
    <property type="evidence" value="ECO:0007669"/>
    <property type="project" value="InterPro"/>
</dbReference>
<comment type="function">
    <text evidence="9">NADPH-dependent reductase which is a central component of the cytosolic iron-sulfur (Fe-S) protein assembly (CIA) machinery. Transfers electrons from NADPH via its FAD and FMN prosthetic groups to the [2Fe-2S] cluster of DRE2, another key component of the CIA machinery. In turn, this reduced cluster provides electrons for assembly of cytosolic iron-sulfur cluster proteins. Positively controls H(2)O(2)-induced cell death.</text>
</comment>
<dbReference type="InterPro" id="IPR029039">
    <property type="entry name" value="Flavoprotein-like_sf"/>
</dbReference>
<feature type="binding site" evidence="9">
    <location>
        <begin position="114"/>
        <end position="123"/>
    </location>
    <ligand>
        <name>FMN</name>
        <dbReference type="ChEBI" id="CHEBI:58210"/>
    </ligand>
</feature>
<feature type="domain" description="Flavodoxin-like" evidence="10">
    <location>
        <begin position="23"/>
        <end position="167"/>
    </location>
</feature>
<dbReference type="Pfam" id="PF00258">
    <property type="entry name" value="Flavodoxin_1"/>
    <property type="match status" value="1"/>
</dbReference>
<dbReference type="AlphaFoldDB" id="A0A4Y7SGC0"/>
<evidence type="ECO:0000256" key="4">
    <source>
        <dbReference type="ARBA" id="ARBA00022630"/>
    </source>
</evidence>
<evidence type="ECO:0000256" key="3">
    <source>
        <dbReference type="ARBA" id="ARBA00022490"/>
    </source>
</evidence>
<comment type="subcellular location">
    <subcellularLocation>
        <location evidence="9">Cytoplasm</location>
    </subcellularLocation>
    <subcellularLocation>
        <location evidence="9">Mitochondrion</location>
    </subcellularLocation>
    <text evidence="9">Relocalizes to mitochondria after H(2)O(2) exposure.</text>
</comment>
<dbReference type="GO" id="GO:0016651">
    <property type="term" value="F:oxidoreductase activity, acting on NAD(P)H"/>
    <property type="evidence" value="ECO:0007669"/>
    <property type="project" value="UniProtKB-UniRule"/>
</dbReference>
<dbReference type="PANTHER" id="PTHR19384:SF10">
    <property type="entry name" value="NADPH-DEPENDENT DIFLAVIN OXIDOREDUCTASE 1"/>
    <property type="match status" value="1"/>
</dbReference>
<feature type="binding site" evidence="9">
    <location>
        <begin position="519"/>
        <end position="520"/>
    </location>
    <ligand>
        <name>NADP(+)</name>
        <dbReference type="ChEBI" id="CHEBI:58349"/>
    </ligand>
</feature>
<dbReference type="InterPro" id="IPR028879">
    <property type="entry name" value="NDOR1"/>
</dbReference>
<keyword evidence="7 9" id="KW-0521">NADP</keyword>
<dbReference type="Pfam" id="PF00175">
    <property type="entry name" value="NAD_binding_1"/>
    <property type="match status" value="1"/>
</dbReference>
<dbReference type="GO" id="GO:0050661">
    <property type="term" value="F:NADP binding"/>
    <property type="evidence" value="ECO:0007669"/>
    <property type="project" value="UniProtKB-UniRule"/>
</dbReference>
<proteinExistence type="inferred from homology"/>
<feature type="domain" description="FAD-binding FR-type" evidence="11">
    <location>
        <begin position="213"/>
        <end position="449"/>
    </location>
</feature>
<dbReference type="HAMAP" id="MF_03178">
    <property type="entry name" value="NDOR1"/>
    <property type="match status" value="1"/>
</dbReference>
<dbReference type="PRINTS" id="PR00371">
    <property type="entry name" value="FPNCR"/>
</dbReference>
<feature type="binding site" evidence="9">
    <location>
        <position position="358"/>
    </location>
    <ligand>
        <name>FAD</name>
        <dbReference type="ChEBI" id="CHEBI:57692"/>
    </ligand>
</feature>
<dbReference type="EC" id="1.18.1.-" evidence="9"/>
<evidence type="ECO:0000256" key="2">
    <source>
        <dbReference type="ARBA" id="ARBA00001974"/>
    </source>
</evidence>
<feature type="binding site" evidence="9">
    <location>
        <begin position="388"/>
        <end position="391"/>
    </location>
    <ligand>
        <name>FAD</name>
        <dbReference type="ChEBI" id="CHEBI:57692"/>
    </ligand>
</feature>
<dbReference type="EMBL" id="QPFP01000130">
    <property type="protein sequence ID" value="TEB20862.1"/>
    <property type="molecule type" value="Genomic_DNA"/>
</dbReference>
<dbReference type="InterPro" id="IPR001709">
    <property type="entry name" value="Flavoprot_Pyr_Nucl_cyt_Rdtase"/>
</dbReference>
<dbReference type="Pfam" id="PF00667">
    <property type="entry name" value="FAD_binding_1"/>
    <property type="match status" value="1"/>
</dbReference>
<dbReference type="InterPro" id="IPR039261">
    <property type="entry name" value="FNR_nucleotide-bd"/>
</dbReference>
<dbReference type="Proteomes" id="UP000298030">
    <property type="component" value="Unassembled WGS sequence"/>
</dbReference>
<dbReference type="Gene3D" id="1.20.990.10">
    <property type="entry name" value="NADPH-cytochrome p450 Reductase, Chain A, domain 3"/>
    <property type="match status" value="1"/>
</dbReference>
<keyword evidence="5 9" id="KW-0288">FMN</keyword>
<dbReference type="Gene3D" id="2.40.30.10">
    <property type="entry name" value="Translation factors"/>
    <property type="match status" value="1"/>
</dbReference>
<dbReference type="STRING" id="71717.A0A4Y7SGC0"/>
<dbReference type="Gene3D" id="3.40.50.360">
    <property type="match status" value="1"/>
</dbReference>
<dbReference type="PANTHER" id="PTHR19384">
    <property type="entry name" value="NITRIC OXIDE SYNTHASE-RELATED"/>
    <property type="match status" value="1"/>
</dbReference>
<dbReference type="InterPro" id="IPR001433">
    <property type="entry name" value="OxRdtase_FAD/NAD-bd"/>
</dbReference>
<dbReference type="PROSITE" id="PS51384">
    <property type="entry name" value="FAD_FR"/>
    <property type="match status" value="1"/>
</dbReference>
<feature type="binding site" evidence="9">
    <location>
        <begin position="422"/>
        <end position="425"/>
    </location>
    <ligand>
        <name>FAD</name>
        <dbReference type="ChEBI" id="CHEBI:57692"/>
    </ligand>
</feature>
<evidence type="ECO:0000313" key="12">
    <source>
        <dbReference type="EMBL" id="TEB20862.1"/>
    </source>
</evidence>
<comment type="subunit">
    <text evidence="9">Interacts with DRE2; as part of the cytosolic iron-sulfur (Fe-S) protein assembly (CIA) machinery.</text>
</comment>
<comment type="similarity">
    <text evidence="9">In the C-terminal section; belongs to the flavoprotein pyridine nucleotide cytochrome reductase family.</text>
</comment>
<evidence type="ECO:0000259" key="10">
    <source>
        <dbReference type="PROSITE" id="PS50902"/>
    </source>
</evidence>
<evidence type="ECO:0000256" key="6">
    <source>
        <dbReference type="ARBA" id="ARBA00022827"/>
    </source>
</evidence>
<dbReference type="GO" id="GO:0050660">
    <property type="term" value="F:flavin adenine dinucleotide binding"/>
    <property type="evidence" value="ECO:0007669"/>
    <property type="project" value="UniProtKB-UniRule"/>
</dbReference>
<feature type="binding site" evidence="9">
    <location>
        <begin position="76"/>
        <end position="79"/>
    </location>
    <ligand>
        <name>FMN</name>
        <dbReference type="ChEBI" id="CHEBI:58210"/>
    </ligand>
</feature>
<dbReference type="InterPro" id="IPR003097">
    <property type="entry name" value="CysJ-like_FAD-binding"/>
</dbReference>
<comment type="cofactor">
    <cofactor evidence="2 9">
        <name>FAD</name>
        <dbReference type="ChEBI" id="CHEBI:57692"/>
    </cofactor>
</comment>
<dbReference type="GO" id="GO:0016226">
    <property type="term" value="P:iron-sulfur cluster assembly"/>
    <property type="evidence" value="ECO:0007669"/>
    <property type="project" value="UniProtKB-UniRule"/>
</dbReference>
<dbReference type="InterPro" id="IPR008254">
    <property type="entry name" value="Flavodoxin/NO_synth"/>
</dbReference>
<evidence type="ECO:0000256" key="5">
    <source>
        <dbReference type="ARBA" id="ARBA00022643"/>
    </source>
</evidence>
<comment type="caution">
    <text evidence="12">The sequence shown here is derived from an EMBL/GenBank/DDBJ whole genome shotgun (WGS) entry which is preliminary data.</text>
</comment>
<name>A0A4Y7SGC0_COPMI</name>
<evidence type="ECO:0000256" key="9">
    <source>
        <dbReference type="HAMAP-Rule" id="MF_03178"/>
    </source>
</evidence>
<evidence type="ECO:0000259" key="11">
    <source>
        <dbReference type="PROSITE" id="PS51384"/>
    </source>
</evidence>
<dbReference type="GO" id="GO:0005829">
    <property type="term" value="C:cytosol"/>
    <property type="evidence" value="ECO:0007669"/>
    <property type="project" value="TreeGrafter"/>
</dbReference>
<dbReference type="GO" id="GO:0010181">
    <property type="term" value="F:FMN binding"/>
    <property type="evidence" value="ECO:0007669"/>
    <property type="project" value="UniProtKB-UniRule"/>
</dbReference>
<feature type="binding site" evidence="9">
    <location>
        <begin position="528"/>
        <end position="532"/>
    </location>
    <ligand>
        <name>NADP(+)</name>
        <dbReference type="ChEBI" id="CHEBI:58349"/>
    </ligand>
</feature>
<comment type="similarity">
    <text evidence="9">Belongs to the NADPH-dependent diflavin oxidoreductase NDOR1 family.</text>
</comment>
<dbReference type="FunFam" id="3.40.50.80:FF:000032">
    <property type="entry name" value="NADPH-dependent diflavin oxidoreductase 1"/>
    <property type="match status" value="1"/>
</dbReference>
<dbReference type="GO" id="GO:0005739">
    <property type="term" value="C:mitochondrion"/>
    <property type="evidence" value="ECO:0007669"/>
    <property type="project" value="UniProtKB-SubCell"/>
</dbReference>